<accession>B8HSU1</accession>
<dbReference type="AlphaFoldDB" id="B8HSU1"/>
<reference evidence="5" key="1">
    <citation type="submission" date="2009-01" db="EMBL/GenBank/DDBJ databases">
        <title>Complete sequence of chromosome Cyanothece sp. PCC 7425.</title>
        <authorList>
            <consortium name="US DOE Joint Genome Institute"/>
            <person name="Lucas S."/>
            <person name="Copeland A."/>
            <person name="Lapidus A."/>
            <person name="Glavina del Rio T."/>
            <person name="Dalin E."/>
            <person name="Tice H."/>
            <person name="Bruce D."/>
            <person name="Goodwin L."/>
            <person name="Pitluck S."/>
            <person name="Sims D."/>
            <person name="Meineke L."/>
            <person name="Brettin T."/>
            <person name="Detter J.C."/>
            <person name="Han C."/>
            <person name="Larimer F."/>
            <person name="Land M."/>
            <person name="Hauser L."/>
            <person name="Kyrpides N."/>
            <person name="Ovchinnikova G."/>
            <person name="Liberton M."/>
            <person name="Stoeckel J."/>
            <person name="Banerjee A."/>
            <person name="Singh A."/>
            <person name="Page L."/>
            <person name="Sato H."/>
            <person name="Zhao L."/>
            <person name="Sherman L."/>
            <person name="Pakrasi H."/>
            <person name="Richardson P."/>
        </authorList>
    </citation>
    <scope>NUCLEOTIDE SEQUENCE</scope>
    <source>
        <strain evidence="5">PCC 7425</strain>
    </source>
</reference>
<evidence type="ECO:0000313" key="5">
    <source>
        <dbReference type="EMBL" id="ACL42738.1"/>
    </source>
</evidence>
<dbReference type="InterPro" id="IPR020856">
    <property type="entry name" value="Circadian_clock_protein_KaiA_C"/>
</dbReference>
<dbReference type="Pfam" id="PF07688">
    <property type="entry name" value="KaiA"/>
    <property type="match status" value="1"/>
</dbReference>
<dbReference type="SUPFAM" id="SSF52172">
    <property type="entry name" value="CheY-like"/>
    <property type="match status" value="1"/>
</dbReference>
<dbReference type="Gene3D" id="1.10.1240.30">
    <property type="entry name" value="KaiA/RbsU domain"/>
    <property type="match status" value="1"/>
</dbReference>
<dbReference type="InterPro" id="IPR020844">
    <property type="entry name" value="Circadian_clock_KaiA_N"/>
</dbReference>
<organism evidence="5">
    <name type="scientific">Cyanothece sp. (strain PCC 7425 / ATCC 29141)</name>
    <dbReference type="NCBI Taxonomy" id="395961"/>
    <lineage>
        <taxon>Bacteria</taxon>
        <taxon>Bacillati</taxon>
        <taxon>Cyanobacteriota</taxon>
        <taxon>Cyanophyceae</taxon>
        <taxon>Gomontiellales</taxon>
        <taxon>Cyanothecaceae</taxon>
        <taxon>Cyanothece</taxon>
    </lineage>
</organism>
<dbReference type="InterPro" id="IPR017944">
    <property type="entry name" value="KaiA/RbsU_helical_domain_sf"/>
</dbReference>
<sequence>MSTHHQLSICGLVSSEAVAQTLSQALDDRFSLVQFQQESDFRQFLEQEKHDIDCLVLESSLDLPQVACYLHKEATLLPAIVLLSNPSPSAASESDKLWHEDIFYHTAELQLPLESLPQISSHIEQAIARFLQLTAACRLPLVVPMASSPEMQDSLNQQQQNLSEKLKERLGYLGLYYKRDPHLFLRHMPEPEKQDFLREFKLDYREIVLNYFNKENSINPKIDAFVTKAFFADISVSQILEIHMELMDSFAKQLRLEGRSEDILLDYRLTLIDVIAHLCEMYRRSIPRETQSRET</sequence>
<name>B8HSU1_CYAP4</name>
<dbReference type="InterPro" id="IPR011648">
    <property type="entry name" value="Circadian_clock_KaiA"/>
</dbReference>
<dbReference type="Pfam" id="PF21714">
    <property type="entry name" value="KaiA_N"/>
    <property type="match status" value="1"/>
</dbReference>
<evidence type="ECO:0000256" key="1">
    <source>
        <dbReference type="ARBA" id="ARBA00023108"/>
    </source>
</evidence>
<proteinExistence type="predicted"/>
<evidence type="ECO:0000259" key="4">
    <source>
        <dbReference type="PROSITE" id="PS51431"/>
    </source>
</evidence>
<dbReference type="PROSITE" id="PS51431">
    <property type="entry name" value="KAIA_C"/>
    <property type="match status" value="1"/>
</dbReference>
<dbReference type="SMART" id="SM01247">
    <property type="entry name" value="KaiA"/>
    <property type="match status" value="1"/>
</dbReference>
<dbReference type="GO" id="GO:0007623">
    <property type="term" value="P:circadian rhythm"/>
    <property type="evidence" value="ECO:0007669"/>
    <property type="project" value="InterPro"/>
</dbReference>
<dbReference type="PROSITE" id="PS51430">
    <property type="entry name" value="KAIA_N"/>
    <property type="match status" value="1"/>
</dbReference>
<feature type="domain" description="KaiA C-terminal" evidence="4">
    <location>
        <begin position="180"/>
        <end position="288"/>
    </location>
</feature>
<dbReference type="Gene3D" id="3.40.50.2300">
    <property type="match status" value="1"/>
</dbReference>
<evidence type="ECO:0000256" key="2">
    <source>
        <dbReference type="ARBA" id="ARBA00034852"/>
    </source>
</evidence>
<protein>
    <recommendedName>
        <fullName evidence="2">Circadian clock oscillator protein KaiA</fullName>
    </recommendedName>
</protein>
<evidence type="ECO:0000259" key="3">
    <source>
        <dbReference type="PROSITE" id="PS51430"/>
    </source>
</evidence>
<dbReference type="SUPFAM" id="SSF101215">
    <property type="entry name" value="KaiA/RbsU domain"/>
    <property type="match status" value="1"/>
</dbReference>
<dbReference type="InterPro" id="IPR011006">
    <property type="entry name" value="CheY-like_superfamily"/>
</dbReference>
<gene>
    <name evidence="5" type="ordered locus">Cyan7425_0346</name>
</gene>
<keyword evidence="1" id="KW-0090">Biological rhythms</keyword>
<dbReference type="EMBL" id="CP001344">
    <property type="protein sequence ID" value="ACL42738.1"/>
    <property type="molecule type" value="Genomic_DNA"/>
</dbReference>
<dbReference type="STRING" id="395961.Cyan7425_0346"/>
<dbReference type="HOGENOM" id="CLU_911234_0_0_3"/>
<dbReference type="eggNOG" id="ENOG502Z8HQ">
    <property type="taxonomic scope" value="Bacteria"/>
</dbReference>
<feature type="domain" description="KaiA N-terminal" evidence="3">
    <location>
        <begin position="3"/>
        <end position="170"/>
    </location>
</feature>
<dbReference type="KEGG" id="cyn:Cyan7425_0346"/>